<dbReference type="PANTHER" id="PTHR46124:SF2">
    <property type="entry name" value="D-AMINOACYL-TRNA DEACYLASE"/>
    <property type="match status" value="1"/>
</dbReference>
<keyword evidence="3 5" id="KW-0378">Hydrolase</keyword>
<dbReference type="InterPro" id="IPR032466">
    <property type="entry name" value="Metal_Hydrolase"/>
</dbReference>
<gene>
    <name evidence="5" type="ORF">NB646_07115</name>
</gene>
<dbReference type="CDD" id="cd01310">
    <property type="entry name" value="TatD_DNAse"/>
    <property type="match status" value="1"/>
</dbReference>
<keyword evidence="2 4" id="KW-0479">Metal-binding</keyword>
<evidence type="ECO:0000256" key="4">
    <source>
        <dbReference type="PIRSR" id="PIRSR005902-1"/>
    </source>
</evidence>
<organism evidence="5">
    <name type="scientific">Oxalobacter aliiformigenes</name>
    <dbReference type="NCBI Taxonomy" id="2946593"/>
    <lineage>
        <taxon>Bacteria</taxon>
        <taxon>Pseudomonadati</taxon>
        <taxon>Pseudomonadota</taxon>
        <taxon>Betaproteobacteria</taxon>
        <taxon>Burkholderiales</taxon>
        <taxon>Oxalobacteraceae</taxon>
        <taxon>Oxalobacter</taxon>
    </lineage>
</organism>
<dbReference type="Gene3D" id="3.20.20.140">
    <property type="entry name" value="Metal-dependent hydrolases"/>
    <property type="match status" value="1"/>
</dbReference>
<protein>
    <submittedName>
        <fullName evidence="5">TatD family hydrolase</fullName>
    </submittedName>
</protein>
<dbReference type="GO" id="GO:0046872">
    <property type="term" value="F:metal ion binding"/>
    <property type="evidence" value="ECO:0007669"/>
    <property type="project" value="UniProtKB-KW"/>
</dbReference>
<feature type="binding site" evidence="4">
    <location>
        <position position="209"/>
    </location>
    <ligand>
        <name>a divalent metal cation</name>
        <dbReference type="ChEBI" id="CHEBI:60240"/>
        <label>1</label>
    </ligand>
</feature>
<dbReference type="InterPro" id="IPR001130">
    <property type="entry name" value="TatD-like"/>
</dbReference>
<dbReference type="PANTHER" id="PTHR46124">
    <property type="entry name" value="D-AMINOACYL-TRNA DEACYLASE"/>
    <property type="match status" value="1"/>
</dbReference>
<feature type="binding site" evidence="4">
    <location>
        <position position="6"/>
    </location>
    <ligand>
        <name>a divalent metal cation</name>
        <dbReference type="ChEBI" id="CHEBI:60240"/>
        <label>1</label>
    </ligand>
</feature>
<evidence type="ECO:0000313" key="5">
    <source>
        <dbReference type="EMBL" id="WAV90630.1"/>
    </source>
</evidence>
<feature type="binding site" evidence="4">
    <location>
        <position position="96"/>
    </location>
    <ligand>
        <name>a divalent metal cation</name>
        <dbReference type="ChEBI" id="CHEBI:60240"/>
        <label>1</label>
    </ligand>
</feature>
<dbReference type="EMBL" id="CP098251">
    <property type="protein sequence ID" value="WAV90630.1"/>
    <property type="molecule type" value="Genomic_DNA"/>
</dbReference>
<dbReference type="RefSeq" id="WP_269315643.1">
    <property type="nucleotide sequence ID" value="NZ_CP098251.1"/>
</dbReference>
<dbReference type="Proteomes" id="UP001164819">
    <property type="component" value="Chromosome"/>
</dbReference>
<feature type="binding site" evidence="4">
    <location>
        <position position="159"/>
    </location>
    <ligand>
        <name>a divalent metal cation</name>
        <dbReference type="ChEBI" id="CHEBI:60240"/>
        <label>2</label>
    </ligand>
</feature>
<evidence type="ECO:0000256" key="3">
    <source>
        <dbReference type="ARBA" id="ARBA00022801"/>
    </source>
</evidence>
<feature type="binding site" evidence="4">
    <location>
        <position position="136"/>
    </location>
    <ligand>
        <name>a divalent metal cation</name>
        <dbReference type="ChEBI" id="CHEBI:60240"/>
        <label>2</label>
    </ligand>
</feature>
<reference evidence="5" key="1">
    <citation type="journal article" date="2022" name="Front. Microbiol.">
        <title>New perspectives on an old grouping: The genomic and phenotypic variability of Oxalobacter formigenes and the implications for calcium oxalate stone prevention.</title>
        <authorList>
            <person name="Chmiel J.A."/>
            <person name="Carr C."/>
            <person name="Stuivenberg G.A."/>
            <person name="Venema R."/>
            <person name="Chanyi R.M."/>
            <person name="Al K.F."/>
            <person name="Giguere D."/>
            <person name="Say H."/>
            <person name="Akouris P.P."/>
            <person name="Dominguez Romero S.A."/>
            <person name="Kwong A."/>
            <person name="Tai V."/>
            <person name="Koval S.F."/>
            <person name="Razvi H."/>
            <person name="Bjazevic J."/>
            <person name="Burton J.P."/>
        </authorList>
    </citation>
    <scope>NUCLEOTIDE SEQUENCE</scope>
    <source>
        <strain evidence="5">OxK</strain>
    </source>
</reference>
<name>A0A9E9NSP1_9BURK</name>
<dbReference type="Pfam" id="PF01026">
    <property type="entry name" value="TatD_DNase"/>
    <property type="match status" value="1"/>
</dbReference>
<dbReference type="FunFam" id="3.20.20.140:FF:000005">
    <property type="entry name" value="TatD family hydrolase"/>
    <property type="match status" value="1"/>
</dbReference>
<evidence type="ECO:0000256" key="2">
    <source>
        <dbReference type="ARBA" id="ARBA00022723"/>
    </source>
</evidence>
<dbReference type="GO" id="GO:0016788">
    <property type="term" value="F:hydrolase activity, acting on ester bonds"/>
    <property type="evidence" value="ECO:0007669"/>
    <property type="project" value="InterPro"/>
</dbReference>
<sequence>MWIDTHCHLDAPEFAGQESRIARDAEKTGIRQIVIPSIKSASFGQVAALAYTCNNCSYALGIHPIYVADSSENDLEILDKALEKGMADPRLVAIGEIGLDFYIPELARSPLREKQEHFLEAQLKMARKYELPVLLHTRRSVDTVLKHLRKQKIHLGIAHAFSGSFQQAEAFIDLGFKISFCGTVTYERAHQLRKLAVELPIDTMVIETDSPDLPPAWKNRKENSPLELPRIGELIAGLRNISPDELAIRTSHSACSAIPRLAPLLAKG</sequence>
<accession>A0A9E9NSP1</accession>
<proteinExistence type="inferred from homology"/>
<evidence type="ECO:0000256" key="1">
    <source>
        <dbReference type="ARBA" id="ARBA00009275"/>
    </source>
</evidence>
<dbReference type="AlphaFoldDB" id="A0A9E9NSP1"/>
<comment type="similarity">
    <text evidence="1">Belongs to the metallo-dependent hydrolases superfamily. TatD-type hydrolase family.</text>
</comment>
<feature type="binding site" evidence="4">
    <location>
        <position position="8"/>
    </location>
    <ligand>
        <name>a divalent metal cation</name>
        <dbReference type="ChEBI" id="CHEBI:60240"/>
        <label>1</label>
    </ligand>
</feature>
<dbReference type="SUPFAM" id="SSF51556">
    <property type="entry name" value="Metallo-dependent hydrolases"/>
    <property type="match status" value="1"/>
</dbReference>
<dbReference type="PIRSF" id="PIRSF005902">
    <property type="entry name" value="DNase_TatD"/>
    <property type="match status" value="1"/>
</dbReference>